<dbReference type="InterPro" id="IPR011006">
    <property type="entry name" value="CheY-like_superfamily"/>
</dbReference>
<proteinExistence type="predicted"/>
<keyword evidence="5" id="KW-0804">Transcription</keyword>
<feature type="domain" description="OmpR/PhoB-type" evidence="9">
    <location>
        <begin position="136"/>
        <end position="235"/>
    </location>
</feature>
<dbReference type="PANTHER" id="PTHR48111">
    <property type="entry name" value="REGULATOR OF RPOS"/>
    <property type="match status" value="1"/>
</dbReference>
<evidence type="ECO:0000259" key="8">
    <source>
        <dbReference type="PROSITE" id="PS50110"/>
    </source>
</evidence>
<dbReference type="Pfam" id="PF00486">
    <property type="entry name" value="Trans_reg_C"/>
    <property type="match status" value="1"/>
</dbReference>
<dbReference type="PROSITE" id="PS50110">
    <property type="entry name" value="RESPONSE_REGULATORY"/>
    <property type="match status" value="1"/>
</dbReference>
<evidence type="ECO:0000256" key="1">
    <source>
        <dbReference type="ARBA" id="ARBA00022553"/>
    </source>
</evidence>
<dbReference type="PANTHER" id="PTHR48111:SF40">
    <property type="entry name" value="PHOSPHATE REGULON TRANSCRIPTIONAL REGULATORY PROTEIN PHOB"/>
    <property type="match status" value="1"/>
</dbReference>
<dbReference type="Proteomes" id="UP000321805">
    <property type="component" value="Chromosome"/>
</dbReference>
<dbReference type="GO" id="GO:0032993">
    <property type="term" value="C:protein-DNA complex"/>
    <property type="evidence" value="ECO:0007669"/>
    <property type="project" value="TreeGrafter"/>
</dbReference>
<evidence type="ECO:0000256" key="7">
    <source>
        <dbReference type="PROSITE-ProRule" id="PRU01091"/>
    </source>
</evidence>
<dbReference type="SMART" id="SM00862">
    <property type="entry name" value="Trans_reg_C"/>
    <property type="match status" value="1"/>
</dbReference>
<dbReference type="GO" id="GO:0000156">
    <property type="term" value="F:phosphorelay response regulator activity"/>
    <property type="evidence" value="ECO:0007669"/>
    <property type="project" value="TreeGrafter"/>
</dbReference>
<dbReference type="FunFam" id="3.40.50.2300:FF:000001">
    <property type="entry name" value="DNA-binding response regulator PhoB"/>
    <property type="match status" value="1"/>
</dbReference>
<organism evidence="10 11">
    <name type="scientific">Baekduia soli</name>
    <dbReference type="NCBI Taxonomy" id="496014"/>
    <lineage>
        <taxon>Bacteria</taxon>
        <taxon>Bacillati</taxon>
        <taxon>Actinomycetota</taxon>
        <taxon>Thermoleophilia</taxon>
        <taxon>Solirubrobacterales</taxon>
        <taxon>Baekduiaceae</taxon>
        <taxon>Baekduia</taxon>
    </lineage>
</organism>
<dbReference type="EMBL" id="CP042430">
    <property type="protein sequence ID" value="QEC46724.1"/>
    <property type="molecule type" value="Genomic_DNA"/>
</dbReference>
<evidence type="ECO:0000313" key="10">
    <source>
        <dbReference type="EMBL" id="QEC46724.1"/>
    </source>
</evidence>
<dbReference type="Gene3D" id="6.10.250.690">
    <property type="match status" value="1"/>
</dbReference>
<evidence type="ECO:0000259" key="9">
    <source>
        <dbReference type="PROSITE" id="PS51755"/>
    </source>
</evidence>
<keyword evidence="3" id="KW-0805">Transcription regulation</keyword>
<sequence length="238" mass="27317">MAERAPRILLADDEQSIQTLLSFPLRKDGYEVTTAADGREALARFGEGRFDLVVLDVMMPRMDGLEVCRRIRARHNVPIIMLTAKAEEIDKVLGLELGADDYITKPFSLREFRSRVRAALRRAGMQTVTDPPEAEDLPLTVHELSIDPAKRAVRVRDTPVELTFVEFEILNALARNPGRVFTRDMLLTRIWGDSAYRDPRTIDVHIRHLREKLETDAKDPEYLFTVRGVGYRFRDEAR</sequence>
<evidence type="ECO:0000256" key="6">
    <source>
        <dbReference type="PROSITE-ProRule" id="PRU00169"/>
    </source>
</evidence>
<feature type="DNA-binding region" description="OmpR/PhoB-type" evidence="7">
    <location>
        <begin position="136"/>
        <end position="235"/>
    </location>
</feature>
<gene>
    <name evidence="10" type="ORF">FSW04_03410</name>
</gene>
<feature type="domain" description="Response regulatory" evidence="8">
    <location>
        <begin position="7"/>
        <end position="120"/>
    </location>
</feature>
<dbReference type="KEGG" id="bsol:FSW04_03410"/>
<evidence type="ECO:0000313" key="11">
    <source>
        <dbReference type="Proteomes" id="UP000321805"/>
    </source>
</evidence>
<dbReference type="Gene3D" id="3.40.50.2300">
    <property type="match status" value="1"/>
</dbReference>
<dbReference type="SMART" id="SM00448">
    <property type="entry name" value="REC"/>
    <property type="match status" value="1"/>
</dbReference>
<keyword evidence="1 6" id="KW-0597">Phosphoprotein</keyword>
<keyword evidence="4 7" id="KW-0238">DNA-binding</keyword>
<evidence type="ECO:0000256" key="2">
    <source>
        <dbReference type="ARBA" id="ARBA00023012"/>
    </source>
</evidence>
<reference evidence="10 11" key="1">
    <citation type="journal article" date="2018" name="J. Microbiol.">
        <title>Baekduia soli gen. nov., sp. nov., a novel bacterium isolated from the soil of Baekdu Mountain and proposal of a novel family name, Baekduiaceae fam. nov.</title>
        <authorList>
            <person name="An D.S."/>
            <person name="Siddiqi M.Z."/>
            <person name="Kim K.H."/>
            <person name="Yu H.S."/>
            <person name="Im W.T."/>
        </authorList>
    </citation>
    <scope>NUCLEOTIDE SEQUENCE [LARGE SCALE GENOMIC DNA]</scope>
    <source>
        <strain evidence="10 11">BR7-21</strain>
    </source>
</reference>
<accession>A0A5B8U104</accession>
<dbReference type="CDD" id="cd00383">
    <property type="entry name" value="trans_reg_C"/>
    <property type="match status" value="1"/>
</dbReference>
<dbReference type="RefSeq" id="WP_146916266.1">
    <property type="nucleotide sequence ID" value="NZ_CP042430.1"/>
</dbReference>
<dbReference type="GO" id="GO:0006355">
    <property type="term" value="P:regulation of DNA-templated transcription"/>
    <property type="evidence" value="ECO:0007669"/>
    <property type="project" value="InterPro"/>
</dbReference>
<dbReference type="AlphaFoldDB" id="A0A5B8U104"/>
<evidence type="ECO:0000256" key="4">
    <source>
        <dbReference type="ARBA" id="ARBA00023125"/>
    </source>
</evidence>
<dbReference type="PROSITE" id="PS51755">
    <property type="entry name" value="OMPR_PHOB"/>
    <property type="match status" value="1"/>
</dbReference>
<protein>
    <submittedName>
        <fullName evidence="10">Response regulator transcription factor</fullName>
    </submittedName>
</protein>
<dbReference type="InterPro" id="IPR001867">
    <property type="entry name" value="OmpR/PhoB-type_DNA-bd"/>
</dbReference>
<dbReference type="InterPro" id="IPR039420">
    <property type="entry name" value="WalR-like"/>
</dbReference>
<dbReference type="FunFam" id="1.10.10.10:FF:000018">
    <property type="entry name" value="DNA-binding response regulator ResD"/>
    <property type="match status" value="1"/>
</dbReference>
<name>A0A5B8U104_9ACTN</name>
<dbReference type="SUPFAM" id="SSF52172">
    <property type="entry name" value="CheY-like"/>
    <property type="match status" value="1"/>
</dbReference>
<dbReference type="OrthoDB" id="9775518at2"/>
<keyword evidence="11" id="KW-1185">Reference proteome</keyword>
<dbReference type="GO" id="GO:0000976">
    <property type="term" value="F:transcription cis-regulatory region binding"/>
    <property type="evidence" value="ECO:0007669"/>
    <property type="project" value="TreeGrafter"/>
</dbReference>
<evidence type="ECO:0000256" key="3">
    <source>
        <dbReference type="ARBA" id="ARBA00023015"/>
    </source>
</evidence>
<dbReference type="InterPro" id="IPR036388">
    <property type="entry name" value="WH-like_DNA-bd_sf"/>
</dbReference>
<evidence type="ECO:0000256" key="5">
    <source>
        <dbReference type="ARBA" id="ARBA00023163"/>
    </source>
</evidence>
<dbReference type="Gene3D" id="1.10.10.10">
    <property type="entry name" value="Winged helix-like DNA-binding domain superfamily/Winged helix DNA-binding domain"/>
    <property type="match status" value="1"/>
</dbReference>
<keyword evidence="2" id="KW-0902">Two-component regulatory system</keyword>
<dbReference type="InterPro" id="IPR001789">
    <property type="entry name" value="Sig_transdc_resp-reg_receiver"/>
</dbReference>
<dbReference type="Pfam" id="PF00072">
    <property type="entry name" value="Response_reg"/>
    <property type="match status" value="1"/>
</dbReference>
<dbReference type="CDD" id="cd17574">
    <property type="entry name" value="REC_OmpR"/>
    <property type="match status" value="1"/>
</dbReference>
<feature type="modified residue" description="4-aspartylphosphate" evidence="6">
    <location>
        <position position="56"/>
    </location>
</feature>
<dbReference type="GO" id="GO:0005829">
    <property type="term" value="C:cytosol"/>
    <property type="evidence" value="ECO:0007669"/>
    <property type="project" value="TreeGrafter"/>
</dbReference>